<keyword evidence="3" id="KW-1185">Reference proteome</keyword>
<protein>
    <submittedName>
        <fullName evidence="2">Uncharacterized protein</fullName>
    </submittedName>
</protein>
<accession>A0AA36BUH5</accession>
<proteinExistence type="predicted"/>
<organism evidence="2 3">
    <name type="scientific">Octopus vulgaris</name>
    <name type="common">Common octopus</name>
    <dbReference type="NCBI Taxonomy" id="6645"/>
    <lineage>
        <taxon>Eukaryota</taxon>
        <taxon>Metazoa</taxon>
        <taxon>Spiralia</taxon>
        <taxon>Lophotrochozoa</taxon>
        <taxon>Mollusca</taxon>
        <taxon>Cephalopoda</taxon>
        <taxon>Coleoidea</taxon>
        <taxon>Octopodiformes</taxon>
        <taxon>Octopoda</taxon>
        <taxon>Incirrata</taxon>
        <taxon>Octopodidae</taxon>
        <taxon>Octopus</taxon>
    </lineage>
</organism>
<name>A0AA36BUH5_OCTVU</name>
<evidence type="ECO:0000256" key="1">
    <source>
        <dbReference type="SAM" id="MobiDB-lite"/>
    </source>
</evidence>
<gene>
    <name evidence="2" type="ORF">OCTVUL_1B026250</name>
</gene>
<feature type="compositionally biased region" description="Basic and acidic residues" evidence="1">
    <location>
        <begin position="9"/>
        <end position="49"/>
    </location>
</feature>
<evidence type="ECO:0000313" key="3">
    <source>
        <dbReference type="Proteomes" id="UP001162480"/>
    </source>
</evidence>
<dbReference type="Proteomes" id="UP001162480">
    <property type="component" value="Chromosome 25"/>
</dbReference>
<evidence type="ECO:0000313" key="2">
    <source>
        <dbReference type="EMBL" id="CAI9740473.1"/>
    </source>
</evidence>
<reference evidence="2" key="1">
    <citation type="submission" date="2023-08" db="EMBL/GenBank/DDBJ databases">
        <authorList>
            <person name="Alioto T."/>
            <person name="Alioto T."/>
            <person name="Gomez Garrido J."/>
        </authorList>
    </citation>
    <scope>NUCLEOTIDE SEQUENCE</scope>
</reference>
<dbReference type="EMBL" id="OX597838">
    <property type="protein sequence ID" value="CAI9740473.1"/>
    <property type="molecule type" value="Genomic_DNA"/>
</dbReference>
<dbReference type="AlphaFoldDB" id="A0AA36BUH5"/>
<feature type="region of interest" description="Disordered" evidence="1">
    <location>
        <begin position="1"/>
        <end position="49"/>
    </location>
</feature>
<sequence>MLQVWDGPTADKDHIHSDSVETGGDDARWPSDREENREESLKEQKKEENPRISFKKILLNIKEGRSDFLLVIGGDRRGGGEDCRAPRLIGDLINHIIHSHNQSSKD</sequence>